<evidence type="ECO:0000313" key="1">
    <source>
        <dbReference type="EMBL" id="GAG34554.1"/>
    </source>
</evidence>
<dbReference type="EMBL" id="BARS01046933">
    <property type="protein sequence ID" value="GAG34554.1"/>
    <property type="molecule type" value="Genomic_DNA"/>
</dbReference>
<dbReference type="AlphaFoldDB" id="X0WU97"/>
<organism evidence="1">
    <name type="scientific">marine sediment metagenome</name>
    <dbReference type="NCBI Taxonomy" id="412755"/>
    <lineage>
        <taxon>unclassified sequences</taxon>
        <taxon>metagenomes</taxon>
        <taxon>ecological metagenomes</taxon>
    </lineage>
</organism>
<proteinExistence type="predicted"/>
<accession>X0WU97</accession>
<comment type="caution">
    <text evidence="1">The sequence shown here is derived from an EMBL/GenBank/DDBJ whole genome shotgun (WGS) entry which is preliminary data.</text>
</comment>
<protein>
    <submittedName>
        <fullName evidence="1">Uncharacterized protein</fullName>
    </submittedName>
</protein>
<reference evidence="1" key="1">
    <citation type="journal article" date="2014" name="Front. Microbiol.">
        <title>High frequency of phylogenetically diverse reductive dehalogenase-homologous genes in deep subseafloor sedimentary metagenomes.</title>
        <authorList>
            <person name="Kawai M."/>
            <person name="Futagami T."/>
            <person name="Toyoda A."/>
            <person name="Takaki Y."/>
            <person name="Nishi S."/>
            <person name="Hori S."/>
            <person name="Arai W."/>
            <person name="Tsubouchi T."/>
            <person name="Morono Y."/>
            <person name="Uchiyama I."/>
            <person name="Ito T."/>
            <person name="Fujiyama A."/>
            <person name="Inagaki F."/>
            <person name="Takami H."/>
        </authorList>
    </citation>
    <scope>NUCLEOTIDE SEQUENCE</scope>
    <source>
        <strain evidence="1">Expedition CK06-06</strain>
    </source>
</reference>
<name>X0WU97_9ZZZZ</name>
<gene>
    <name evidence="1" type="ORF">S01H1_70567</name>
</gene>
<sequence length="46" mass="5133">MAILKVKPWGKGQGDHVLIDEADFDPKFHKKFGAPKKAAKKKATKK</sequence>